<reference evidence="2" key="2">
    <citation type="submission" date="2020-11" db="EMBL/GenBank/DDBJ databases">
        <authorList>
            <person name="McCartney M.A."/>
            <person name="Auch B."/>
            <person name="Kono T."/>
            <person name="Mallez S."/>
            <person name="Becker A."/>
            <person name="Gohl D.M."/>
            <person name="Silverstein K.A.T."/>
            <person name="Koren S."/>
            <person name="Bechman K.B."/>
            <person name="Herman A."/>
            <person name="Abrahante J.E."/>
            <person name="Garbe J."/>
        </authorList>
    </citation>
    <scope>NUCLEOTIDE SEQUENCE</scope>
    <source>
        <strain evidence="2">Duluth1</strain>
        <tissue evidence="2">Whole animal</tissue>
    </source>
</reference>
<evidence type="ECO:0000313" key="3">
    <source>
        <dbReference type="Proteomes" id="UP000828390"/>
    </source>
</evidence>
<gene>
    <name evidence="2" type="ORF">DPMN_133940</name>
</gene>
<reference evidence="2" key="1">
    <citation type="journal article" date="2019" name="bioRxiv">
        <title>The Genome of the Zebra Mussel, Dreissena polymorpha: A Resource for Invasive Species Research.</title>
        <authorList>
            <person name="McCartney M.A."/>
            <person name="Auch B."/>
            <person name="Kono T."/>
            <person name="Mallez S."/>
            <person name="Zhang Y."/>
            <person name="Obille A."/>
            <person name="Becker A."/>
            <person name="Abrahante J.E."/>
            <person name="Garbe J."/>
            <person name="Badalamenti J.P."/>
            <person name="Herman A."/>
            <person name="Mangelson H."/>
            <person name="Liachko I."/>
            <person name="Sullivan S."/>
            <person name="Sone E.D."/>
            <person name="Koren S."/>
            <person name="Silverstein K.A.T."/>
            <person name="Beckman K.B."/>
            <person name="Gohl D.M."/>
        </authorList>
    </citation>
    <scope>NUCLEOTIDE SEQUENCE</scope>
    <source>
        <strain evidence="2">Duluth1</strain>
        <tissue evidence="2">Whole animal</tissue>
    </source>
</reference>
<dbReference type="EMBL" id="JAIWYP010000006">
    <property type="protein sequence ID" value="KAH3805635.1"/>
    <property type="molecule type" value="Genomic_DNA"/>
</dbReference>
<evidence type="ECO:0000313" key="2">
    <source>
        <dbReference type="EMBL" id="KAH3805635.1"/>
    </source>
</evidence>
<dbReference type="Proteomes" id="UP000828390">
    <property type="component" value="Unassembled WGS sequence"/>
</dbReference>
<accession>A0A9D4FZ81</accession>
<proteinExistence type="predicted"/>
<sequence length="56" mass="6751">MGVKEKGEHVKKRERVREVRKSEKVKRRLNSGIGGRRYKREQVGGKARVRRTYLKW</sequence>
<feature type="region of interest" description="Disordered" evidence="1">
    <location>
        <begin position="1"/>
        <end position="28"/>
    </location>
</feature>
<comment type="caution">
    <text evidence="2">The sequence shown here is derived from an EMBL/GenBank/DDBJ whole genome shotgun (WGS) entry which is preliminary data.</text>
</comment>
<dbReference type="AlphaFoldDB" id="A0A9D4FZ81"/>
<protein>
    <submittedName>
        <fullName evidence="2">Uncharacterized protein</fullName>
    </submittedName>
</protein>
<organism evidence="2 3">
    <name type="scientific">Dreissena polymorpha</name>
    <name type="common">Zebra mussel</name>
    <name type="synonym">Mytilus polymorpha</name>
    <dbReference type="NCBI Taxonomy" id="45954"/>
    <lineage>
        <taxon>Eukaryota</taxon>
        <taxon>Metazoa</taxon>
        <taxon>Spiralia</taxon>
        <taxon>Lophotrochozoa</taxon>
        <taxon>Mollusca</taxon>
        <taxon>Bivalvia</taxon>
        <taxon>Autobranchia</taxon>
        <taxon>Heteroconchia</taxon>
        <taxon>Euheterodonta</taxon>
        <taxon>Imparidentia</taxon>
        <taxon>Neoheterodontei</taxon>
        <taxon>Myida</taxon>
        <taxon>Dreissenoidea</taxon>
        <taxon>Dreissenidae</taxon>
        <taxon>Dreissena</taxon>
    </lineage>
</organism>
<evidence type="ECO:0000256" key="1">
    <source>
        <dbReference type="SAM" id="MobiDB-lite"/>
    </source>
</evidence>
<keyword evidence="3" id="KW-1185">Reference proteome</keyword>
<name>A0A9D4FZ81_DREPO</name>